<dbReference type="Pfam" id="PF07715">
    <property type="entry name" value="Plug"/>
    <property type="match status" value="1"/>
</dbReference>
<evidence type="ECO:0000256" key="4">
    <source>
        <dbReference type="ARBA" id="ARBA00022496"/>
    </source>
</evidence>
<evidence type="ECO:0000256" key="8">
    <source>
        <dbReference type="ARBA" id="ARBA00023136"/>
    </source>
</evidence>
<feature type="domain" description="Secretin/TonB short N-terminal" evidence="12">
    <location>
        <begin position="56"/>
        <end position="107"/>
    </location>
</feature>
<accession>A0A212J2N3</accession>
<sequence length="1070" mass="118006">MKKKELIEKKHLYRFIFLILLLFSGLTMNAQEKLSLHFTNITLEEAIKKIEASSKYTFFYDNKKTDLSQKVSINAANETIESILATMLKPTNLGFVIENRQIALISKNKTSEEKKTFRITGTVKDEKGESIIGASVAVRNSTIGTLTDLDGGFSIDVPENSIIDVSFLGFIKQEITATRNQSFNIVLVENTTLLGDVVVIGYGSVKKSDATGAVDVIKSSDFNKGVASSPESLFNGHIAGVQVTPGSGQPGAKTSVRIRGVNSITASSEPLYVIDGVPIDNTRSAVGLDGDAGLSNMTMNPLSMIAASDIESMTVLKDASATAIYGSRGANGVIIVTTKGGKEGVTSINYSSSVGFSNVSKKMDVLSADQYRQYVSGVTRTTSTDWQDEIFRTALVQDHNVTFSSGNKNTSYRASVSASNQDGIIISTGLDRYTLRFNASHKMFDDRLIFNVNANNTYYKFDNILEQQTGGADGGIINNALKADPTQPVYNEDGTFNEYSKVSVRNPVAMAKQITDKTKGDRFIGNADATFFFLPQVLSAKVNFGYDVDNIYRKAYQPRTSVVAEGVEGRALTENNRYSNYLFESYVTFDKTFNKIHHVNVIGGYSWQEFDNNTSSVRAEGFVNDNLGANNVGGARNQDARNDREKNRLISFYGRVNYTLFDTYLLTATIRRDGSSRFGTNNRWGTFPSAALAWKIKEEAFMKDADFVSDLKVRLGYGVTGNQDIGNFRYSQTYAINVKQGTEFGGIFYPGYNITGIANPNLKWEETAQLNFGIDYSLLRNRIRGSIDLYHKKTSNLLLTIDAIQPAVSSTYLDNIGEMTNKGIEFTINASVIDTKDFNWNTNFNIAYNKNEVTKLYNGKDIIYGKVSGAGAYGNTQILRVGESIGSFYGYNYLGLENGEEIFDASNERVITGSALPKYVIGFTNSFAYKDFDLSFVLRSNIGNDVYNNTRAELSQGNRLPGQNTNLEGAEFHKAGGGGIVYPSSRWVENASFLKLDNLTLGYNFVFAPKIVKSARVYVTAQNLFTITKYKGYDPEVNNMSDDKGVQSIGIDYCSYPHSRTFLVGLNVNF</sequence>
<keyword evidence="8 10" id="KW-0472">Membrane</keyword>
<evidence type="ECO:0000256" key="3">
    <source>
        <dbReference type="ARBA" id="ARBA00022452"/>
    </source>
</evidence>
<evidence type="ECO:0000313" key="13">
    <source>
        <dbReference type="EMBL" id="SBV93742.1"/>
    </source>
</evidence>
<name>A0A212J2N3_9BACT</name>
<evidence type="ECO:0000256" key="1">
    <source>
        <dbReference type="ARBA" id="ARBA00004571"/>
    </source>
</evidence>
<keyword evidence="5 10" id="KW-0812">Transmembrane</keyword>
<keyword evidence="6" id="KW-0408">Iron</keyword>
<protein>
    <submittedName>
        <fullName evidence="13">TonB-linked outer membrane protein SusC/RagA family</fullName>
    </submittedName>
</protein>
<dbReference type="SUPFAM" id="SSF49464">
    <property type="entry name" value="Carboxypeptidase regulatory domain-like"/>
    <property type="match status" value="1"/>
</dbReference>
<dbReference type="PROSITE" id="PS52016">
    <property type="entry name" value="TONB_DEPENDENT_REC_3"/>
    <property type="match status" value="1"/>
</dbReference>
<dbReference type="SMART" id="SM00965">
    <property type="entry name" value="STN"/>
    <property type="match status" value="1"/>
</dbReference>
<dbReference type="Gene3D" id="2.60.40.1120">
    <property type="entry name" value="Carboxypeptidase-like, regulatory domain"/>
    <property type="match status" value="1"/>
</dbReference>
<dbReference type="InterPro" id="IPR011662">
    <property type="entry name" value="Secretin/TonB_short_N"/>
</dbReference>
<evidence type="ECO:0000259" key="12">
    <source>
        <dbReference type="SMART" id="SM00965"/>
    </source>
</evidence>
<dbReference type="InterPro" id="IPR036942">
    <property type="entry name" value="Beta-barrel_TonB_sf"/>
</dbReference>
<comment type="similarity">
    <text evidence="10 11">Belongs to the TonB-dependent receptor family.</text>
</comment>
<dbReference type="Pfam" id="PF00593">
    <property type="entry name" value="TonB_dep_Rec_b-barrel"/>
    <property type="match status" value="1"/>
</dbReference>
<dbReference type="NCBIfam" id="TIGR04056">
    <property type="entry name" value="OMP_RagA_SusC"/>
    <property type="match status" value="1"/>
</dbReference>
<dbReference type="Pfam" id="PF07660">
    <property type="entry name" value="STN"/>
    <property type="match status" value="1"/>
</dbReference>
<dbReference type="AlphaFoldDB" id="A0A212J2N3"/>
<dbReference type="InterPro" id="IPR039426">
    <property type="entry name" value="TonB-dep_rcpt-like"/>
</dbReference>
<keyword evidence="7 11" id="KW-0798">TonB box</keyword>
<dbReference type="InterPro" id="IPR008969">
    <property type="entry name" value="CarboxyPept-like_regulatory"/>
</dbReference>
<dbReference type="RefSeq" id="WP_296946993.1">
    <property type="nucleotide sequence ID" value="NZ_LT599021.1"/>
</dbReference>
<dbReference type="InterPro" id="IPR037066">
    <property type="entry name" value="Plug_dom_sf"/>
</dbReference>
<dbReference type="Gene3D" id="2.40.170.20">
    <property type="entry name" value="TonB-dependent receptor, beta-barrel domain"/>
    <property type="match status" value="1"/>
</dbReference>
<dbReference type="Pfam" id="PF13715">
    <property type="entry name" value="CarbopepD_reg_2"/>
    <property type="match status" value="1"/>
</dbReference>
<dbReference type="InterPro" id="IPR000531">
    <property type="entry name" value="Beta-barrel_TonB"/>
</dbReference>
<dbReference type="InterPro" id="IPR012910">
    <property type="entry name" value="Plug_dom"/>
</dbReference>
<evidence type="ECO:0000256" key="11">
    <source>
        <dbReference type="RuleBase" id="RU003357"/>
    </source>
</evidence>
<evidence type="ECO:0000256" key="10">
    <source>
        <dbReference type="PROSITE-ProRule" id="PRU01360"/>
    </source>
</evidence>
<evidence type="ECO:0000256" key="7">
    <source>
        <dbReference type="ARBA" id="ARBA00023077"/>
    </source>
</evidence>
<dbReference type="InterPro" id="IPR023997">
    <property type="entry name" value="TonB-dep_OMP_SusC/RagA_CS"/>
</dbReference>
<evidence type="ECO:0000256" key="2">
    <source>
        <dbReference type="ARBA" id="ARBA00022448"/>
    </source>
</evidence>
<dbReference type="SUPFAM" id="SSF56935">
    <property type="entry name" value="Porins"/>
    <property type="match status" value="1"/>
</dbReference>
<dbReference type="GO" id="GO:0009279">
    <property type="term" value="C:cell outer membrane"/>
    <property type="evidence" value="ECO:0007669"/>
    <property type="project" value="UniProtKB-SubCell"/>
</dbReference>
<keyword evidence="4" id="KW-0406">Ion transport</keyword>
<evidence type="ECO:0000256" key="6">
    <source>
        <dbReference type="ARBA" id="ARBA00023004"/>
    </source>
</evidence>
<gene>
    <name evidence="13" type="ORF">KL86DYS2_10596</name>
</gene>
<dbReference type="InterPro" id="IPR023996">
    <property type="entry name" value="TonB-dep_OMP_SusC/RagA"/>
</dbReference>
<dbReference type="Gene3D" id="2.170.130.10">
    <property type="entry name" value="TonB-dependent receptor, plug domain"/>
    <property type="match status" value="1"/>
</dbReference>
<keyword evidence="3 10" id="KW-1134">Transmembrane beta strand</keyword>
<reference evidence="13" key="1">
    <citation type="submission" date="2016-04" db="EMBL/GenBank/DDBJ databases">
        <authorList>
            <person name="Evans L.H."/>
            <person name="Alamgir A."/>
            <person name="Owens N."/>
            <person name="Weber N.D."/>
            <person name="Virtaneva K."/>
            <person name="Barbian K."/>
            <person name="Babar A."/>
            <person name="Rosenke K."/>
        </authorList>
    </citation>
    <scope>NUCLEOTIDE SEQUENCE</scope>
    <source>
        <strain evidence="13">86-2</strain>
    </source>
</reference>
<evidence type="ECO:0000256" key="5">
    <source>
        <dbReference type="ARBA" id="ARBA00022692"/>
    </source>
</evidence>
<dbReference type="EMBL" id="FLUL01000001">
    <property type="protein sequence ID" value="SBV93742.1"/>
    <property type="molecule type" value="Genomic_DNA"/>
</dbReference>
<evidence type="ECO:0000256" key="9">
    <source>
        <dbReference type="ARBA" id="ARBA00023237"/>
    </source>
</evidence>
<keyword evidence="9 10" id="KW-0998">Cell outer membrane</keyword>
<comment type="subcellular location">
    <subcellularLocation>
        <location evidence="1 10">Cell outer membrane</location>
        <topology evidence="1 10">Multi-pass membrane protein</topology>
    </subcellularLocation>
</comment>
<keyword evidence="4" id="KW-0410">Iron transport</keyword>
<keyword evidence="2 10" id="KW-0813">Transport</keyword>
<proteinExistence type="inferred from homology"/>
<dbReference type="GO" id="GO:0006826">
    <property type="term" value="P:iron ion transport"/>
    <property type="evidence" value="ECO:0007669"/>
    <property type="project" value="UniProtKB-KW"/>
</dbReference>
<organism evidence="13">
    <name type="scientific">uncultured Dysgonomonas sp</name>
    <dbReference type="NCBI Taxonomy" id="206096"/>
    <lineage>
        <taxon>Bacteria</taxon>
        <taxon>Pseudomonadati</taxon>
        <taxon>Bacteroidota</taxon>
        <taxon>Bacteroidia</taxon>
        <taxon>Bacteroidales</taxon>
        <taxon>Dysgonomonadaceae</taxon>
        <taxon>Dysgonomonas</taxon>
        <taxon>environmental samples</taxon>
    </lineage>
</organism>
<dbReference type="NCBIfam" id="TIGR04057">
    <property type="entry name" value="SusC_RagA_signa"/>
    <property type="match status" value="1"/>
</dbReference>